<proteinExistence type="predicted"/>
<keyword evidence="4" id="KW-1185">Reference proteome</keyword>
<sequence>MIILIYLLKIKLASNFLDDSTEPKKKFDVSQFERSPFFQDFFPIDDCVHQAKDNSSKDLEVLNNNQNPETEENSGQLQKFKVREDDRDDRKVVKAKIFKKKR</sequence>
<accession>A0A437ALY2</accession>
<dbReference type="Proteomes" id="UP000282876">
    <property type="component" value="Unassembled WGS sequence"/>
</dbReference>
<dbReference type="EMBL" id="RCSS01000284">
    <property type="protein sequence ID" value="RVD92193.1"/>
    <property type="molecule type" value="Genomic_DNA"/>
</dbReference>
<name>A0A437ALY2_9MICR</name>
<feature type="chain" id="PRO_5019414090" evidence="2">
    <location>
        <begin position="16"/>
        <end position="102"/>
    </location>
</feature>
<gene>
    <name evidence="3" type="ORF">TUBRATIS_13220</name>
</gene>
<evidence type="ECO:0000256" key="1">
    <source>
        <dbReference type="SAM" id="MobiDB-lite"/>
    </source>
</evidence>
<reference evidence="3 4" key="1">
    <citation type="submission" date="2018-10" db="EMBL/GenBank/DDBJ databases">
        <title>Draft genome sequence of the microsporidian Tubulinosema ratisbonensis.</title>
        <authorList>
            <person name="Polonais V."/>
            <person name="Peyretaillade E."/>
            <person name="Niehus S."/>
            <person name="Wawrzyniak I."/>
            <person name="Franchet A."/>
            <person name="Gaspin C."/>
            <person name="Reichstadt M."/>
            <person name="Belser C."/>
            <person name="Labadie K."/>
            <person name="Delbac F."/>
            <person name="Ferrandon D."/>
        </authorList>
    </citation>
    <scope>NUCLEOTIDE SEQUENCE [LARGE SCALE GENOMIC DNA]</scope>
    <source>
        <strain evidence="3 4">Franzen</strain>
    </source>
</reference>
<evidence type="ECO:0000313" key="4">
    <source>
        <dbReference type="Proteomes" id="UP000282876"/>
    </source>
</evidence>
<feature type="region of interest" description="Disordered" evidence="1">
    <location>
        <begin position="60"/>
        <end position="84"/>
    </location>
</feature>
<feature type="signal peptide" evidence="2">
    <location>
        <begin position="1"/>
        <end position="15"/>
    </location>
</feature>
<protein>
    <submittedName>
        <fullName evidence="3">Uncharacterized protein</fullName>
    </submittedName>
</protein>
<dbReference type="AlphaFoldDB" id="A0A437ALY2"/>
<comment type="caution">
    <text evidence="3">The sequence shown here is derived from an EMBL/GenBank/DDBJ whole genome shotgun (WGS) entry which is preliminary data.</text>
</comment>
<keyword evidence="2" id="KW-0732">Signal</keyword>
<organism evidence="3 4">
    <name type="scientific">Tubulinosema ratisbonensis</name>
    <dbReference type="NCBI Taxonomy" id="291195"/>
    <lineage>
        <taxon>Eukaryota</taxon>
        <taxon>Fungi</taxon>
        <taxon>Fungi incertae sedis</taxon>
        <taxon>Microsporidia</taxon>
        <taxon>Tubulinosematoidea</taxon>
        <taxon>Tubulinosematidae</taxon>
        <taxon>Tubulinosema</taxon>
    </lineage>
</organism>
<dbReference type="VEuPathDB" id="MicrosporidiaDB:TUBRATIS_13220"/>
<evidence type="ECO:0000256" key="2">
    <source>
        <dbReference type="SAM" id="SignalP"/>
    </source>
</evidence>
<evidence type="ECO:0000313" key="3">
    <source>
        <dbReference type="EMBL" id="RVD92193.1"/>
    </source>
</evidence>
<feature type="compositionally biased region" description="Polar residues" evidence="1">
    <location>
        <begin position="62"/>
        <end position="77"/>
    </location>
</feature>